<sequence length="369" mass="41972">MKIDDGELLNREFWTQDPESLGGLIDHLPNSTEVPIIEFQYDLTRSPPEESIKVKCVHCKVSQPNHSKGFVLKLPNSGERFLIGHVCGKLHYSAKFEQVRREFKDQRKRSLQLQRLGRIQVAFPKFIESLDIICQHPTFATYDELNITLIDKFSDLQHALASSSGELKIPVEVRDHARELNGTNNYEAEKEEWDNLTVTAKKNLRAEGIKPPEPPKYYKTQFKVVGRFNGLDFTRRQSQTVDELTRISNLLKASYKELSTIQTNTLRTSELGARLKVVSKLANEIQGLARRTNAMTAFFQPENLAAIASWANQHTDFHEHYSASGYNLMATDSRYGGKKYVVGLPSPTPSLPDLNELLEFIEQADLATH</sequence>
<accession>A0A1Y2LEX1</accession>
<organism evidence="1 2">
    <name type="scientific">Thalassospira alkalitolerans</name>
    <dbReference type="NCBI Taxonomy" id="1293890"/>
    <lineage>
        <taxon>Bacteria</taxon>
        <taxon>Pseudomonadati</taxon>
        <taxon>Pseudomonadota</taxon>
        <taxon>Alphaproteobacteria</taxon>
        <taxon>Rhodospirillales</taxon>
        <taxon>Thalassospiraceae</taxon>
        <taxon>Thalassospira</taxon>
    </lineage>
</organism>
<dbReference type="EMBL" id="JFKB01000002">
    <property type="protein sequence ID" value="OSQ49629.1"/>
    <property type="molecule type" value="Genomic_DNA"/>
</dbReference>
<evidence type="ECO:0000313" key="1">
    <source>
        <dbReference type="EMBL" id="OSQ49629.1"/>
    </source>
</evidence>
<dbReference type="AlphaFoldDB" id="A0A1Y2LEX1"/>
<dbReference type="STRING" id="1293890.TALK_04720"/>
<keyword evidence="2" id="KW-1185">Reference proteome</keyword>
<dbReference type="RefSeq" id="WP_085616348.1">
    <property type="nucleotide sequence ID" value="NZ_JFKB01000002.1"/>
</dbReference>
<name>A0A1Y2LEX1_9PROT</name>
<dbReference type="Proteomes" id="UP000193396">
    <property type="component" value="Unassembled WGS sequence"/>
</dbReference>
<proteinExistence type="predicted"/>
<dbReference type="OrthoDB" id="8477747at2"/>
<reference evidence="1 2" key="1">
    <citation type="submission" date="2014-03" db="EMBL/GenBank/DDBJ databases">
        <title>The draft genome sequence of Thalassospira alkalitolerans JCM 18968.</title>
        <authorList>
            <person name="Lai Q."/>
            <person name="Shao Z."/>
        </authorList>
    </citation>
    <scope>NUCLEOTIDE SEQUENCE [LARGE SCALE GENOMIC DNA]</scope>
    <source>
        <strain evidence="1 2">JCM 18968</strain>
    </source>
</reference>
<evidence type="ECO:0000313" key="2">
    <source>
        <dbReference type="Proteomes" id="UP000193396"/>
    </source>
</evidence>
<gene>
    <name evidence="1" type="ORF">TALK_04720</name>
</gene>
<comment type="caution">
    <text evidence="1">The sequence shown here is derived from an EMBL/GenBank/DDBJ whole genome shotgun (WGS) entry which is preliminary data.</text>
</comment>
<protein>
    <submittedName>
        <fullName evidence="1">Uncharacterized protein</fullName>
    </submittedName>
</protein>